<keyword evidence="1" id="KW-0732">Signal</keyword>
<feature type="chain" id="PRO_5040866899" evidence="1">
    <location>
        <begin position="21"/>
        <end position="194"/>
    </location>
</feature>
<sequence length="194" mass="20474">MVSCWRSLALLLAMALGSMSSTVMGGICCADCLDVTDPLNTVITYDPLVFDQCSAATGICCYGCSFPHGTLEYQDGVLFNSDGSAQVSAGQQFSFSFNNVSRVTYDTLKTNQAQTSFVRNGSSEASFSGRTFTICVDEPGTIALRGWGTDSCTQVTNEYKISVVEGNNTGTCDSSGSTILAASAFAAHNEPFDT</sequence>
<keyword evidence="3" id="KW-1185">Reference proteome</keyword>
<evidence type="ECO:0000313" key="2">
    <source>
        <dbReference type="EMBL" id="GMF65934.1"/>
    </source>
</evidence>
<reference evidence="2" key="1">
    <citation type="submission" date="2023-04" db="EMBL/GenBank/DDBJ databases">
        <title>Phytophthora lilii NBRC 32176.</title>
        <authorList>
            <person name="Ichikawa N."/>
            <person name="Sato H."/>
            <person name="Tonouchi N."/>
        </authorList>
    </citation>
    <scope>NUCLEOTIDE SEQUENCE</scope>
    <source>
        <strain evidence="2">NBRC 32176</strain>
    </source>
</reference>
<dbReference type="AlphaFoldDB" id="A0A9W7D9L7"/>
<dbReference type="OrthoDB" id="165805at2759"/>
<name>A0A9W7D9L7_9STRA</name>
<protein>
    <submittedName>
        <fullName evidence="2">Unnamed protein product</fullName>
    </submittedName>
</protein>
<proteinExistence type="predicted"/>
<evidence type="ECO:0000313" key="3">
    <source>
        <dbReference type="Proteomes" id="UP001165083"/>
    </source>
</evidence>
<gene>
    <name evidence="2" type="ORF">Plil01_001851500</name>
</gene>
<comment type="caution">
    <text evidence="2">The sequence shown here is derived from an EMBL/GenBank/DDBJ whole genome shotgun (WGS) entry which is preliminary data.</text>
</comment>
<organism evidence="2 3">
    <name type="scientific">Phytophthora lilii</name>
    <dbReference type="NCBI Taxonomy" id="2077276"/>
    <lineage>
        <taxon>Eukaryota</taxon>
        <taxon>Sar</taxon>
        <taxon>Stramenopiles</taxon>
        <taxon>Oomycota</taxon>
        <taxon>Peronosporomycetes</taxon>
        <taxon>Peronosporales</taxon>
        <taxon>Peronosporaceae</taxon>
        <taxon>Phytophthora</taxon>
    </lineage>
</organism>
<dbReference type="EMBL" id="BSXW01012517">
    <property type="protein sequence ID" value="GMF65934.1"/>
    <property type="molecule type" value="Genomic_DNA"/>
</dbReference>
<feature type="signal peptide" evidence="1">
    <location>
        <begin position="1"/>
        <end position="20"/>
    </location>
</feature>
<dbReference type="Proteomes" id="UP001165083">
    <property type="component" value="Unassembled WGS sequence"/>
</dbReference>
<evidence type="ECO:0000256" key="1">
    <source>
        <dbReference type="SAM" id="SignalP"/>
    </source>
</evidence>
<accession>A0A9W7D9L7</accession>